<dbReference type="EMBL" id="CAJOBB010000061">
    <property type="protein sequence ID" value="CAF3539613.1"/>
    <property type="molecule type" value="Genomic_DNA"/>
</dbReference>
<feature type="domain" description="RRM" evidence="8">
    <location>
        <begin position="9"/>
        <end position="82"/>
    </location>
</feature>
<comment type="caution">
    <text evidence="10">The sequence shown here is derived from an EMBL/GenBank/DDBJ whole genome shotgun (WGS) entry which is preliminary data.</text>
</comment>
<evidence type="ECO:0000259" key="9">
    <source>
        <dbReference type="PROSITE" id="PS50158"/>
    </source>
</evidence>
<protein>
    <submittedName>
        <fullName evidence="10">Uncharacterized protein</fullName>
    </submittedName>
</protein>
<feature type="region of interest" description="Disordered" evidence="5">
    <location>
        <begin position="81"/>
        <end position="111"/>
    </location>
</feature>
<dbReference type="InterPro" id="IPR035979">
    <property type="entry name" value="RBD_domain_sf"/>
</dbReference>
<evidence type="ECO:0000313" key="11">
    <source>
        <dbReference type="Proteomes" id="UP000663868"/>
    </source>
</evidence>
<evidence type="ECO:0000256" key="2">
    <source>
        <dbReference type="PROSITE-ProRule" id="PRU00047"/>
    </source>
</evidence>
<dbReference type="PROSITE" id="PS50158">
    <property type="entry name" value="ZF_CCHC"/>
    <property type="match status" value="1"/>
</dbReference>
<dbReference type="GO" id="GO:0003723">
    <property type="term" value="F:RNA binding"/>
    <property type="evidence" value="ECO:0007669"/>
    <property type="project" value="UniProtKB-UniRule"/>
</dbReference>
<dbReference type="GO" id="GO:0008270">
    <property type="term" value="F:zinc ion binding"/>
    <property type="evidence" value="ECO:0007669"/>
    <property type="project" value="UniProtKB-KW"/>
</dbReference>
<dbReference type="Gene3D" id="2.10.25.10">
    <property type="entry name" value="Laminin"/>
    <property type="match status" value="1"/>
</dbReference>
<dbReference type="SUPFAM" id="SSF57756">
    <property type="entry name" value="Retrovirus zinc finger-like domains"/>
    <property type="match status" value="1"/>
</dbReference>
<keyword evidence="2" id="KW-0479">Metal-binding</keyword>
<dbReference type="PROSITE" id="PS01187">
    <property type="entry name" value="EGF_CA"/>
    <property type="match status" value="1"/>
</dbReference>
<feature type="region of interest" description="Disordered" evidence="5">
    <location>
        <begin position="413"/>
        <end position="432"/>
    </location>
</feature>
<dbReference type="Gene3D" id="4.10.60.10">
    <property type="entry name" value="Zinc finger, CCHC-type"/>
    <property type="match status" value="1"/>
</dbReference>
<proteinExistence type="predicted"/>
<dbReference type="PROSITE" id="PS00010">
    <property type="entry name" value="ASX_HYDROXYL"/>
    <property type="match status" value="1"/>
</dbReference>
<feature type="compositionally biased region" description="Basic and acidic residues" evidence="5">
    <location>
        <begin position="81"/>
        <end position="92"/>
    </location>
</feature>
<keyword evidence="6" id="KW-0472">Membrane</keyword>
<dbReference type="SMART" id="SM00360">
    <property type="entry name" value="RRM"/>
    <property type="match status" value="1"/>
</dbReference>
<sequence length="432" mass="48527">MSPDRDGPITVFLGDLSRNVTVEEAEKAFSYYGTLKNVWLSSNPWGYGFIDFEDQRDAADAVKGLDGKMLCGTRIRVEFSHGRGRSKREGRTTRKRSRSRSPQSRRRFSPHDVCYECGNRGHYAYDCEIRLRRQRRSRPESRSRSPRQQRHKRSSRHSKRRSHSDRSHSNSHSQSKSSSRSKDRRSRSRSLISQADDPNCAKCDTRAVCIRLSNGSGVSCVCLPGFALSPSTGRCVLQEIPQNGICDSRYECFNGGFCSNVTNKCVCSSGYGGLMCELDINECAANDRICGSFSCTNLPGDYKCDCDFFHAGKRCQNISGIGLFVVIISSIVVLLIIGFLILFGIRTFLAYRLSKRVSRERELQLQNPCMATLTAGGMMGDDPLGNGSSFIRPIGHRIYVPMETSFANATRIQAERDDDDKRQIPLPPKYHS</sequence>
<dbReference type="Gene3D" id="3.30.70.330">
    <property type="match status" value="1"/>
</dbReference>
<dbReference type="InterPro" id="IPR000742">
    <property type="entry name" value="EGF"/>
</dbReference>
<evidence type="ECO:0000256" key="5">
    <source>
        <dbReference type="SAM" id="MobiDB-lite"/>
    </source>
</evidence>
<feature type="compositionally biased region" description="Basic and acidic residues" evidence="5">
    <location>
        <begin position="134"/>
        <end position="143"/>
    </location>
</feature>
<dbReference type="PROSITE" id="PS50102">
    <property type="entry name" value="RRM"/>
    <property type="match status" value="1"/>
</dbReference>
<evidence type="ECO:0000256" key="1">
    <source>
        <dbReference type="ARBA" id="ARBA00023157"/>
    </source>
</evidence>
<dbReference type="SMART" id="SM00181">
    <property type="entry name" value="EGF"/>
    <property type="match status" value="3"/>
</dbReference>
<dbReference type="PROSITE" id="PS01186">
    <property type="entry name" value="EGF_2"/>
    <property type="match status" value="2"/>
</dbReference>
<keyword evidence="4" id="KW-0694">RNA-binding</keyword>
<dbReference type="Proteomes" id="UP000663868">
    <property type="component" value="Unassembled WGS sequence"/>
</dbReference>
<feature type="compositionally biased region" description="Basic residues" evidence="5">
    <location>
        <begin position="144"/>
        <end position="163"/>
    </location>
</feature>
<keyword evidence="6" id="KW-0812">Transmembrane</keyword>
<dbReference type="PROSITE" id="PS00022">
    <property type="entry name" value="EGF_1"/>
    <property type="match status" value="2"/>
</dbReference>
<feature type="transmembrane region" description="Helical" evidence="6">
    <location>
        <begin position="321"/>
        <end position="349"/>
    </location>
</feature>
<feature type="disulfide bond" evidence="3">
    <location>
        <begin position="267"/>
        <end position="276"/>
    </location>
</feature>
<dbReference type="SUPFAM" id="SSF54928">
    <property type="entry name" value="RNA-binding domain, RBD"/>
    <property type="match status" value="1"/>
</dbReference>
<dbReference type="CDD" id="cd12373">
    <property type="entry name" value="RRM_SRSF3_like"/>
    <property type="match status" value="1"/>
</dbReference>
<evidence type="ECO:0000259" key="8">
    <source>
        <dbReference type="PROSITE" id="PS50102"/>
    </source>
</evidence>
<keyword evidence="1 3" id="KW-1015">Disulfide bond</keyword>
<dbReference type="CDD" id="cd00054">
    <property type="entry name" value="EGF_CA"/>
    <property type="match status" value="1"/>
</dbReference>
<gene>
    <name evidence="10" type="ORF">KXQ929_LOCUS2095</name>
</gene>
<keyword evidence="6" id="KW-1133">Transmembrane helix</keyword>
<reference evidence="10" key="1">
    <citation type="submission" date="2021-02" db="EMBL/GenBank/DDBJ databases">
        <authorList>
            <person name="Nowell W R."/>
        </authorList>
    </citation>
    <scope>NUCLEOTIDE SEQUENCE</scope>
</reference>
<dbReference type="InterPro" id="IPR018097">
    <property type="entry name" value="EGF_Ca-bd_CS"/>
</dbReference>
<dbReference type="InterPro" id="IPR000152">
    <property type="entry name" value="EGF-type_Asp/Asn_hydroxyl_site"/>
</dbReference>
<feature type="compositionally biased region" description="Basic and acidic residues" evidence="5">
    <location>
        <begin position="413"/>
        <end position="423"/>
    </location>
</feature>
<evidence type="ECO:0000259" key="7">
    <source>
        <dbReference type="PROSITE" id="PS50026"/>
    </source>
</evidence>
<feature type="compositionally biased region" description="Basic residues" evidence="5">
    <location>
        <begin position="93"/>
        <end position="108"/>
    </location>
</feature>
<dbReference type="AlphaFoldDB" id="A0A818JCG5"/>
<keyword evidence="2" id="KW-0863">Zinc-finger</keyword>
<evidence type="ECO:0000256" key="6">
    <source>
        <dbReference type="SAM" id="Phobius"/>
    </source>
</evidence>
<dbReference type="GO" id="GO:0005509">
    <property type="term" value="F:calcium ion binding"/>
    <property type="evidence" value="ECO:0007669"/>
    <property type="project" value="InterPro"/>
</dbReference>
<dbReference type="InterPro" id="IPR012677">
    <property type="entry name" value="Nucleotide-bd_a/b_plait_sf"/>
</dbReference>
<comment type="caution">
    <text evidence="3">Lacks conserved residue(s) required for the propagation of feature annotation.</text>
</comment>
<dbReference type="InterPro" id="IPR000504">
    <property type="entry name" value="RRM_dom"/>
</dbReference>
<evidence type="ECO:0000313" key="10">
    <source>
        <dbReference type="EMBL" id="CAF3539613.1"/>
    </source>
</evidence>
<dbReference type="Pfam" id="PF00076">
    <property type="entry name" value="RRM_1"/>
    <property type="match status" value="1"/>
</dbReference>
<keyword evidence="2" id="KW-0862">Zinc</keyword>
<dbReference type="InterPro" id="IPR001878">
    <property type="entry name" value="Znf_CCHC"/>
</dbReference>
<feature type="region of interest" description="Disordered" evidence="5">
    <location>
        <begin position="134"/>
        <end position="196"/>
    </location>
</feature>
<name>A0A818JCG5_9BILA</name>
<dbReference type="InterPro" id="IPR050907">
    <property type="entry name" value="SRSF"/>
</dbReference>
<dbReference type="InterPro" id="IPR001881">
    <property type="entry name" value="EGF-like_Ca-bd_dom"/>
</dbReference>
<evidence type="ECO:0000256" key="3">
    <source>
        <dbReference type="PROSITE-ProRule" id="PRU00076"/>
    </source>
</evidence>
<dbReference type="PROSITE" id="PS50026">
    <property type="entry name" value="EGF_3"/>
    <property type="match status" value="2"/>
</dbReference>
<accession>A0A818JCG5</accession>
<feature type="domain" description="CCHC-type" evidence="9">
    <location>
        <begin position="114"/>
        <end position="127"/>
    </location>
</feature>
<keyword evidence="3" id="KW-0245">EGF-like domain</keyword>
<feature type="domain" description="EGF-like" evidence="7">
    <location>
        <begin position="242"/>
        <end position="277"/>
    </location>
</feature>
<feature type="disulfide bond" evidence="3">
    <location>
        <begin position="306"/>
        <end position="315"/>
    </location>
</feature>
<evidence type="ECO:0000256" key="4">
    <source>
        <dbReference type="PROSITE-ProRule" id="PRU00176"/>
    </source>
</evidence>
<dbReference type="SMART" id="SM00179">
    <property type="entry name" value="EGF_CA"/>
    <property type="match status" value="1"/>
</dbReference>
<organism evidence="10 11">
    <name type="scientific">Adineta steineri</name>
    <dbReference type="NCBI Taxonomy" id="433720"/>
    <lineage>
        <taxon>Eukaryota</taxon>
        <taxon>Metazoa</taxon>
        <taxon>Spiralia</taxon>
        <taxon>Gnathifera</taxon>
        <taxon>Rotifera</taxon>
        <taxon>Eurotatoria</taxon>
        <taxon>Bdelloidea</taxon>
        <taxon>Adinetida</taxon>
        <taxon>Adinetidae</taxon>
        <taxon>Adineta</taxon>
    </lineage>
</organism>
<dbReference type="PANTHER" id="PTHR23147">
    <property type="entry name" value="SERINE/ARGININE RICH SPLICING FACTOR"/>
    <property type="match status" value="1"/>
</dbReference>
<feature type="domain" description="EGF-like" evidence="7">
    <location>
        <begin position="279"/>
        <end position="316"/>
    </location>
</feature>
<dbReference type="SUPFAM" id="SSF57196">
    <property type="entry name" value="EGF/Laminin"/>
    <property type="match status" value="1"/>
</dbReference>
<dbReference type="InterPro" id="IPR036875">
    <property type="entry name" value="Znf_CCHC_sf"/>
</dbReference>